<name>A0A9P6IXE3_9FUNG</name>
<organism evidence="1 2">
    <name type="scientific">Modicella reniformis</name>
    <dbReference type="NCBI Taxonomy" id="1440133"/>
    <lineage>
        <taxon>Eukaryota</taxon>
        <taxon>Fungi</taxon>
        <taxon>Fungi incertae sedis</taxon>
        <taxon>Mucoromycota</taxon>
        <taxon>Mortierellomycotina</taxon>
        <taxon>Mortierellomycetes</taxon>
        <taxon>Mortierellales</taxon>
        <taxon>Mortierellaceae</taxon>
        <taxon>Modicella</taxon>
    </lineage>
</organism>
<dbReference type="AlphaFoldDB" id="A0A9P6IXE3"/>
<comment type="caution">
    <text evidence="1">The sequence shown here is derived from an EMBL/GenBank/DDBJ whole genome shotgun (WGS) entry which is preliminary data.</text>
</comment>
<sequence length="87" mass="10034">MRQAADDWRQQPNDALRREFAHFELQQYKSIEARAIRAGCIPKYEDTTSLVQNDGTTPLGPNENQNQAAAKGNVEFFRVDLKRLPMR</sequence>
<reference evidence="1" key="1">
    <citation type="journal article" date="2020" name="Fungal Divers.">
        <title>Resolving the Mortierellaceae phylogeny through synthesis of multi-gene phylogenetics and phylogenomics.</title>
        <authorList>
            <person name="Vandepol N."/>
            <person name="Liber J."/>
            <person name="Desiro A."/>
            <person name="Na H."/>
            <person name="Kennedy M."/>
            <person name="Barry K."/>
            <person name="Grigoriev I.V."/>
            <person name="Miller A.N."/>
            <person name="O'Donnell K."/>
            <person name="Stajich J.E."/>
            <person name="Bonito G."/>
        </authorList>
    </citation>
    <scope>NUCLEOTIDE SEQUENCE</scope>
    <source>
        <strain evidence="1">MES-2147</strain>
    </source>
</reference>
<dbReference type="EMBL" id="JAAAHW010007009">
    <property type="protein sequence ID" value="KAF9952199.1"/>
    <property type="molecule type" value="Genomic_DNA"/>
</dbReference>
<proteinExistence type="predicted"/>
<dbReference type="Proteomes" id="UP000749646">
    <property type="component" value="Unassembled WGS sequence"/>
</dbReference>
<evidence type="ECO:0000313" key="2">
    <source>
        <dbReference type="Proteomes" id="UP000749646"/>
    </source>
</evidence>
<gene>
    <name evidence="1" type="ORF">BGZ65_005442</name>
</gene>
<feature type="non-terminal residue" evidence="1">
    <location>
        <position position="87"/>
    </location>
</feature>
<keyword evidence="2" id="KW-1185">Reference proteome</keyword>
<evidence type="ECO:0000313" key="1">
    <source>
        <dbReference type="EMBL" id="KAF9952199.1"/>
    </source>
</evidence>
<accession>A0A9P6IXE3</accession>
<protein>
    <submittedName>
        <fullName evidence="1">Uncharacterized protein</fullName>
    </submittedName>
</protein>